<evidence type="ECO:0000313" key="2">
    <source>
        <dbReference type="Proteomes" id="UP000541558"/>
    </source>
</evidence>
<accession>A0A8H5BMP2</accession>
<protein>
    <submittedName>
        <fullName evidence="1">Uncharacterized protein</fullName>
    </submittedName>
</protein>
<keyword evidence="2" id="KW-1185">Reference proteome</keyword>
<gene>
    <name evidence="1" type="ORF">D9611_000741</name>
</gene>
<dbReference type="EMBL" id="JAACJK010000163">
    <property type="protein sequence ID" value="KAF5325998.1"/>
    <property type="molecule type" value="Genomic_DNA"/>
</dbReference>
<comment type="caution">
    <text evidence="1">The sequence shown here is derived from an EMBL/GenBank/DDBJ whole genome shotgun (WGS) entry which is preliminary data.</text>
</comment>
<organism evidence="1 2">
    <name type="scientific">Ephemerocybe angulata</name>
    <dbReference type="NCBI Taxonomy" id="980116"/>
    <lineage>
        <taxon>Eukaryota</taxon>
        <taxon>Fungi</taxon>
        <taxon>Dikarya</taxon>
        <taxon>Basidiomycota</taxon>
        <taxon>Agaricomycotina</taxon>
        <taxon>Agaricomycetes</taxon>
        <taxon>Agaricomycetidae</taxon>
        <taxon>Agaricales</taxon>
        <taxon>Agaricineae</taxon>
        <taxon>Psathyrellaceae</taxon>
        <taxon>Ephemerocybe</taxon>
    </lineage>
</organism>
<proteinExistence type="predicted"/>
<reference evidence="1 2" key="1">
    <citation type="journal article" date="2020" name="ISME J.">
        <title>Uncovering the hidden diversity of litter-decomposition mechanisms in mushroom-forming fungi.</title>
        <authorList>
            <person name="Floudas D."/>
            <person name="Bentzer J."/>
            <person name="Ahren D."/>
            <person name="Johansson T."/>
            <person name="Persson P."/>
            <person name="Tunlid A."/>
        </authorList>
    </citation>
    <scope>NUCLEOTIDE SEQUENCE [LARGE SCALE GENOMIC DNA]</scope>
    <source>
        <strain evidence="1 2">CBS 175.51</strain>
    </source>
</reference>
<dbReference type="Proteomes" id="UP000541558">
    <property type="component" value="Unassembled WGS sequence"/>
</dbReference>
<sequence>MPRAAIGSDDNEAWSLGTDGLLSDRLAGRSAGRPFDKQNMVKSMLVMYGVKDPSVTDHGQQVGHVLSVTLIPNAPLLLKMRLRWNLVAVDARHSILIERSLDMFQRSSRTAAVIGLVYQRLPTIKPEVTLISEAEAGIR</sequence>
<dbReference type="AlphaFoldDB" id="A0A8H5BMP2"/>
<dbReference type="OrthoDB" id="10457671at2759"/>
<evidence type="ECO:0000313" key="1">
    <source>
        <dbReference type="EMBL" id="KAF5325998.1"/>
    </source>
</evidence>
<name>A0A8H5BMP2_9AGAR</name>